<comment type="caution">
    <text evidence="5">The sequence shown here is derived from an EMBL/GenBank/DDBJ whole genome shotgun (WGS) entry which is preliminary data.</text>
</comment>
<name>A0A150GM38_GONPE</name>
<evidence type="ECO:0000256" key="3">
    <source>
        <dbReference type="ARBA" id="ARBA00023242"/>
    </source>
</evidence>
<sequence>MEDGEAAEEGEAHGHREEGEDGDDTDGTATADDLVARYLLSDILAAEGVGAAAGGDGRPLAATATPKPVSRLYRIVLKLKTLECEILARLFLEYPLRPPLLLVKGVREMARRGQARAVEDVNLVAWLEAEANSVALSCMPADAANNTLLYQLLHLRLAFDEYAALYFAEASGDDLMALLSSKQRMRGRDRRVVLPVLPEIAA</sequence>
<comment type="similarity">
    <text evidence="2">Belongs to the THOC5 family.</text>
</comment>
<evidence type="ECO:0000313" key="6">
    <source>
        <dbReference type="Proteomes" id="UP000075714"/>
    </source>
</evidence>
<dbReference type="GO" id="GO:0006406">
    <property type="term" value="P:mRNA export from nucleus"/>
    <property type="evidence" value="ECO:0007669"/>
    <property type="project" value="TreeGrafter"/>
</dbReference>
<comment type="subcellular location">
    <subcellularLocation>
        <location evidence="1">Nucleus</location>
    </subcellularLocation>
</comment>
<dbReference type="EMBL" id="LSYV01000015">
    <property type="protein sequence ID" value="KXZ50919.1"/>
    <property type="molecule type" value="Genomic_DNA"/>
</dbReference>
<evidence type="ECO:0000256" key="2">
    <source>
        <dbReference type="ARBA" id="ARBA00008044"/>
    </source>
</evidence>
<dbReference type="InterPro" id="IPR019163">
    <property type="entry name" value="THO_Thoc5"/>
</dbReference>
<proteinExistence type="inferred from homology"/>
<dbReference type="GO" id="GO:0003729">
    <property type="term" value="F:mRNA binding"/>
    <property type="evidence" value="ECO:0007669"/>
    <property type="project" value="TreeGrafter"/>
</dbReference>
<reference evidence="6" key="1">
    <citation type="journal article" date="2016" name="Nat. Commun.">
        <title>The Gonium pectorale genome demonstrates co-option of cell cycle regulation during the evolution of multicellularity.</title>
        <authorList>
            <person name="Hanschen E.R."/>
            <person name="Marriage T.N."/>
            <person name="Ferris P.J."/>
            <person name="Hamaji T."/>
            <person name="Toyoda A."/>
            <person name="Fujiyama A."/>
            <person name="Neme R."/>
            <person name="Noguchi H."/>
            <person name="Minakuchi Y."/>
            <person name="Suzuki M."/>
            <person name="Kawai-Toyooka H."/>
            <person name="Smith D.R."/>
            <person name="Sparks H."/>
            <person name="Anderson J."/>
            <person name="Bakaric R."/>
            <person name="Luria V."/>
            <person name="Karger A."/>
            <person name="Kirschner M.W."/>
            <person name="Durand P.M."/>
            <person name="Michod R.E."/>
            <person name="Nozaki H."/>
            <person name="Olson B.J."/>
        </authorList>
    </citation>
    <scope>NUCLEOTIDE SEQUENCE [LARGE SCALE GENOMIC DNA]</scope>
    <source>
        <strain evidence="6">NIES-2863</strain>
    </source>
</reference>
<dbReference type="GO" id="GO:0000445">
    <property type="term" value="C:THO complex part of transcription export complex"/>
    <property type="evidence" value="ECO:0007669"/>
    <property type="project" value="TreeGrafter"/>
</dbReference>
<evidence type="ECO:0000313" key="5">
    <source>
        <dbReference type="EMBL" id="KXZ50919.1"/>
    </source>
</evidence>
<evidence type="ECO:0000256" key="1">
    <source>
        <dbReference type="ARBA" id="ARBA00004123"/>
    </source>
</evidence>
<dbReference type="AlphaFoldDB" id="A0A150GM38"/>
<accession>A0A150GM38</accession>
<feature type="region of interest" description="Disordered" evidence="4">
    <location>
        <begin position="1"/>
        <end position="28"/>
    </location>
</feature>
<gene>
    <name evidence="5" type="ORF">GPECTOR_14g166</name>
</gene>
<dbReference type="PANTHER" id="PTHR13375:SF3">
    <property type="entry name" value="THO COMPLEX SUBUNIT 5 HOMOLOG"/>
    <property type="match status" value="1"/>
</dbReference>
<dbReference type="PANTHER" id="PTHR13375">
    <property type="entry name" value="FMS INTERACTING PROTEIN"/>
    <property type="match status" value="1"/>
</dbReference>
<organism evidence="5 6">
    <name type="scientific">Gonium pectorale</name>
    <name type="common">Green alga</name>
    <dbReference type="NCBI Taxonomy" id="33097"/>
    <lineage>
        <taxon>Eukaryota</taxon>
        <taxon>Viridiplantae</taxon>
        <taxon>Chlorophyta</taxon>
        <taxon>core chlorophytes</taxon>
        <taxon>Chlorophyceae</taxon>
        <taxon>CS clade</taxon>
        <taxon>Chlamydomonadales</taxon>
        <taxon>Volvocaceae</taxon>
        <taxon>Gonium</taxon>
    </lineage>
</organism>
<keyword evidence="6" id="KW-1185">Reference proteome</keyword>
<keyword evidence="3" id="KW-0539">Nucleus</keyword>
<evidence type="ECO:0000256" key="4">
    <source>
        <dbReference type="SAM" id="MobiDB-lite"/>
    </source>
</evidence>
<dbReference type="Proteomes" id="UP000075714">
    <property type="component" value="Unassembled WGS sequence"/>
</dbReference>
<protein>
    <submittedName>
        <fullName evidence="5">Uncharacterized protein</fullName>
    </submittedName>
</protein>
<dbReference type="STRING" id="33097.A0A150GM38"/>